<evidence type="ECO:0000313" key="11">
    <source>
        <dbReference type="Proteomes" id="UP000672657"/>
    </source>
</evidence>
<dbReference type="PANTHER" id="PTHR43749">
    <property type="entry name" value="RNA-SPLICING LIGASE RTCB"/>
    <property type="match status" value="1"/>
</dbReference>
<comment type="caution">
    <text evidence="10">The sequence shown here is derived from an EMBL/GenBank/DDBJ whole genome shotgun (WGS) entry which is preliminary data.</text>
</comment>
<keyword evidence="8" id="KW-0464">Manganese</keyword>
<proteinExistence type="predicted"/>
<dbReference type="SUPFAM" id="SSF103365">
    <property type="entry name" value="Hypothetical protein PH1602"/>
    <property type="match status" value="1"/>
</dbReference>
<dbReference type="GO" id="GO:0016874">
    <property type="term" value="F:ligase activity"/>
    <property type="evidence" value="ECO:0007669"/>
    <property type="project" value="UniProtKB-KW"/>
</dbReference>
<keyword evidence="6" id="KW-0692">RNA repair</keyword>
<evidence type="ECO:0000256" key="4">
    <source>
        <dbReference type="ARBA" id="ARBA00022723"/>
    </source>
</evidence>
<dbReference type="InterPro" id="IPR001233">
    <property type="entry name" value="RtcB"/>
</dbReference>
<dbReference type="Pfam" id="PF01139">
    <property type="entry name" value="RtcB"/>
    <property type="match status" value="1"/>
</dbReference>
<protein>
    <recommendedName>
        <fullName evidence="2">3'-phosphate/5'-hydroxy nucleic acid ligase</fullName>
        <ecNumber evidence="2">6.5.1.8</ecNumber>
    </recommendedName>
</protein>
<keyword evidence="7" id="KW-0342">GTP-binding</keyword>
<evidence type="ECO:0000256" key="3">
    <source>
        <dbReference type="ARBA" id="ARBA00022598"/>
    </source>
</evidence>
<evidence type="ECO:0000256" key="8">
    <source>
        <dbReference type="ARBA" id="ARBA00023211"/>
    </source>
</evidence>
<evidence type="ECO:0000256" key="9">
    <source>
        <dbReference type="ARBA" id="ARBA00047746"/>
    </source>
</evidence>
<dbReference type="Gene3D" id="3.90.1860.10">
    <property type="entry name" value="tRNA-splicing ligase RtcB"/>
    <property type="match status" value="1"/>
</dbReference>
<keyword evidence="3 10" id="KW-0436">Ligase</keyword>
<dbReference type="PROSITE" id="PS01288">
    <property type="entry name" value="UPF0027"/>
    <property type="match status" value="1"/>
</dbReference>
<comment type="cofactor">
    <cofactor evidence="1">
        <name>Mn(2+)</name>
        <dbReference type="ChEBI" id="CHEBI:29035"/>
    </cofactor>
</comment>
<dbReference type="RefSeq" id="WP_211956563.1">
    <property type="nucleotide sequence ID" value="NZ_CAJPVI010000042.1"/>
</dbReference>
<evidence type="ECO:0000256" key="7">
    <source>
        <dbReference type="ARBA" id="ARBA00023134"/>
    </source>
</evidence>
<keyword evidence="4" id="KW-0479">Metal-binding</keyword>
<reference evidence="10 11" key="1">
    <citation type="submission" date="2021-03" db="EMBL/GenBank/DDBJ databases">
        <authorList>
            <person name="Peeters C."/>
        </authorList>
    </citation>
    <scope>NUCLEOTIDE SEQUENCE [LARGE SCALE GENOMIC DNA]</scope>
    <source>
        <strain evidence="10 11">LMG 26411</strain>
    </source>
</reference>
<dbReference type="EMBL" id="CAJPVI010000042">
    <property type="protein sequence ID" value="CAG2157768.1"/>
    <property type="molecule type" value="Genomic_DNA"/>
</dbReference>
<evidence type="ECO:0000313" key="10">
    <source>
        <dbReference type="EMBL" id="CAG2157768.1"/>
    </source>
</evidence>
<evidence type="ECO:0000256" key="2">
    <source>
        <dbReference type="ARBA" id="ARBA00012726"/>
    </source>
</evidence>
<name>A0ABM8TQ14_9BURK</name>
<dbReference type="EC" id="6.5.1.8" evidence="2"/>
<gene>
    <name evidence="10" type="primary">rtcB</name>
    <name evidence="10" type="ORF">LMG26411_05703</name>
</gene>
<sequence>MTQQARYELLKTDKGHPVKMWTRGVPVEEEARRQLANTAQMPFIFRHLAVMPDVHLGKGSTIGSVIPTVGAVIPAAVGVDIGCGMMAVRTSLRTSLRASDLPDSLGPLRSAIEHAVPHGRTAQRGRHDEGAWGKVPEPVDSVWAEMAADFRRITDKYPQLARTNNRSHLGTLGTGNHFIEVCLDETDAVWFMLHSGSRGVGNAIGTTFIALAQQDMRRHLANLPDRDLAYLTEGSEHYNDYVFAVSWAQQFARRNRELMMANVLAAARRVIGKPFSTEAQAVNCHHNYVQKERHFGQDVLVTRKGAVSAREGELGIIPGSMGARSFIVRGKGNPESFCSCSHGAGRTMSRTEAKRRFSVADQVRATEGVECRKDAAVIDEIPMAYKDIDAVMAAQSDLVEVVHTLRQVVCVKG</sequence>
<dbReference type="Proteomes" id="UP000672657">
    <property type="component" value="Unassembled WGS sequence"/>
</dbReference>
<comment type="catalytic activity">
    <reaction evidence="9">
        <text>a 3'-end 3'-phospho-ribonucleotide-RNA + a 5'-end dephospho-ribonucleoside-RNA + GTP = a ribonucleotidyl-ribonucleotide-RNA + GMP + diphosphate</text>
        <dbReference type="Rhea" id="RHEA:68076"/>
        <dbReference type="Rhea" id="RHEA-COMP:10463"/>
        <dbReference type="Rhea" id="RHEA-COMP:13936"/>
        <dbReference type="Rhea" id="RHEA-COMP:17355"/>
        <dbReference type="ChEBI" id="CHEBI:33019"/>
        <dbReference type="ChEBI" id="CHEBI:37565"/>
        <dbReference type="ChEBI" id="CHEBI:58115"/>
        <dbReference type="ChEBI" id="CHEBI:83062"/>
        <dbReference type="ChEBI" id="CHEBI:138284"/>
        <dbReference type="ChEBI" id="CHEBI:173118"/>
        <dbReference type="EC" id="6.5.1.8"/>
    </reaction>
</comment>
<dbReference type="InterPro" id="IPR036025">
    <property type="entry name" value="RtcB-like_sf"/>
</dbReference>
<keyword evidence="11" id="KW-1185">Reference proteome</keyword>
<dbReference type="PANTHER" id="PTHR43749:SF2">
    <property type="entry name" value="RNA-SPLICING LIGASE RTCB"/>
    <property type="match status" value="1"/>
</dbReference>
<organism evidence="10 11">
    <name type="scientific">Cupriavidus numazuensis</name>
    <dbReference type="NCBI Taxonomy" id="221992"/>
    <lineage>
        <taxon>Bacteria</taxon>
        <taxon>Pseudomonadati</taxon>
        <taxon>Pseudomonadota</taxon>
        <taxon>Betaproteobacteria</taxon>
        <taxon>Burkholderiales</taxon>
        <taxon>Burkholderiaceae</taxon>
        <taxon>Cupriavidus</taxon>
    </lineage>
</organism>
<keyword evidence="5" id="KW-0547">Nucleotide-binding</keyword>
<evidence type="ECO:0000256" key="5">
    <source>
        <dbReference type="ARBA" id="ARBA00022741"/>
    </source>
</evidence>
<accession>A0ABM8TQ14</accession>
<dbReference type="InterPro" id="IPR052915">
    <property type="entry name" value="RtcB-like"/>
</dbReference>
<evidence type="ECO:0000256" key="1">
    <source>
        <dbReference type="ARBA" id="ARBA00001936"/>
    </source>
</evidence>
<evidence type="ECO:0000256" key="6">
    <source>
        <dbReference type="ARBA" id="ARBA00022800"/>
    </source>
</evidence>